<dbReference type="PANTHER" id="PTHR27003">
    <property type="entry name" value="OS07G0166700 PROTEIN"/>
    <property type="match status" value="1"/>
</dbReference>
<name>A0AAW1XSW2_RUBAR</name>
<dbReference type="PROSITE" id="PS50011">
    <property type="entry name" value="PROTEIN_KINASE_DOM"/>
    <property type="match status" value="1"/>
</dbReference>
<evidence type="ECO:0000259" key="1">
    <source>
        <dbReference type="PROSITE" id="PS50011"/>
    </source>
</evidence>
<reference evidence="2 3" key="1">
    <citation type="journal article" date="2023" name="G3 (Bethesda)">
        <title>A chromosome-length genome assembly and annotation of blackberry (Rubus argutus, cv. 'Hillquist').</title>
        <authorList>
            <person name="Bruna T."/>
            <person name="Aryal R."/>
            <person name="Dudchenko O."/>
            <person name="Sargent D.J."/>
            <person name="Mead D."/>
            <person name="Buti M."/>
            <person name="Cavallini A."/>
            <person name="Hytonen T."/>
            <person name="Andres J."/>
            <person name="Pham M."/>
            <person name="Weisz D."/>
            <person name="Mascagni F."/>
            <person name="Usai G."/>
            <person name="Natali L."/>
            <person name="Bassil N."/>
            <person name="Fernandez G.E."/>
            <person name="Lomsadze A."/>
            <person name="Armour M."/>
            <person name="Olukolu B."/>
            <person name="Poorten T."/>
            <person name="Britton C."/>
            <person name="Davik J."/>
            <person name="Ashrafi H."/>
            <person name="Aiden E.L."/>
            <person name="Borodovsky M."/>
            <person name="Worthington M."/>
        </authorList>
    </citation>
    <scope>NUCLEOTIDE SEQUENCE [LARGE SCALE GENOMIC DNA]</scope>
    <source>
        <strain evidence="2">PI 553951</strain>
    </source>
</reference>
<dbReference type="Pfam" id="PF00069">
    <property type="entry name" value="Pkinase"/>
    <property type="match status" value="1"/>
</dbReference>
<feature type="domain" description="Protein kinase" evidence="1">
    <location>
        <begin position="1"/>
        <end position="133"/>
    </location>
</feature>
<dbReference type="EMBL" id="JBEDUW010000003">
    <property type="protein sequence ID" value="KAK9939574.1"/>
    <property type="molecule type" value="Genomic_DNA"/>
</dbReference>
<dbReference type="GO" id="GO:0004714">
    <property type="term" value="F:transmembrane receptor protein tyrosine kinase activity"/>
    <property type="evidence" value="ECO:0007669"/>
    <property type="project" value="InterPro"/>
</dbReference>
<evidence type="ECO:0000313" key="3">
    <source>
        <dbReference type="Proteomes" id="UP001457282"/>
    </source>
</evidence>
<dbReference type="InterPro" id="IPR045272">
    <property type="entry name" value="ANXUR1/2-like"/>
</dbReference>
<accession>A0AAW1XSW2</accession>
<gene>
    <name evidence="2" type="ORF">M0R45_016266</name>
</gene>
<dbReference type="PANTHER" id="PTHR27003:SF434">
    <property type="entry name" value="RECEPTOR-LIKE PROTEIN KINASE FERONIA"/>
    <property type="match status" value="1"/>
</dbReference>
<dbReference type="GO" id="GO:0005524">
    <property type="term" value="F:ATP binding"/>
    <property type="evidence" value="ECO:0007669"/>
    <property type="project" value="InterPro"/>
</dbReference>
<dbReference type="Proteomes" id="UP001457282">
    <property type="component" value="Unassembled WGS sequence"/>
</dbReference>
<proteinExistence type="predicted"/>
<dbReference type="GO" id="GO:0009506">
    <property type="term" value="C:plasmodesma"/>
    <property type="evidence" value="ECO:0007669"/>
    <property type="project" value="TreeGrafter"/>
</dbReference>
<protein>
    <recommendedName>
        <fullName evidence="1">Protein kinase domain-containing protein</fullName>
    </recommendedName>
</protein>
<dbReference type="InterPro" id="IPR011009">
    <property type="entry name" value="Kinase-like_dom_sf"/>
</dbReference>
<dbReference type="SUPFAM" id="SSF56112">
    <property type="entry name" value="Protein kinase-like (PK-like)"/>
    <property type="match status" value="1"/>
</dbReference>
<dbReference type="AlphaFoldDB" id="A0AAW1XSW2"/>
<organism evidence="2 3">
    <name type="scientific">Rubus argutus</name>
    <name type="common">Southern blackberry</name>
    <dbReference type="NCBI Taxonomy" id="59490"/>
    <lineage>
        <taxon>Eukaryota</taxon>
        <taxon>Viridiplantae</taxon>
        <taxon>Streptophyta</taxon>
        <taxon>Embryophyta</taxon>
        <taxon>Tracheophyta</taxon>
        <taxon>Spermatophyta</taxon>
        <taxon>Magnoliopsida</taxon>
        <taxon>eudicotyledons</taxon>
        <taxon>Gunneridae</taxon>
        <taxon>Pentapetalae</taxon>
        <taxon>rosids</taxon>
        <taxon>fabids</taxon>
        <taxon>Rosales</taxon>
        <taxon>Rosaceae</taxon>
        <taxon>Rosoideae</taxon>
        <taxon>Rosoideae incertae sedis</taxon>
        <taxon>Rubus</taxon>
    </lineage>
</organism>
<sequence length="133" mass="14571">MVAKVSDFGLSKGTNNISKTHISTVVKGSFGYLDPEYYRRQRLTEKSDVYSLGVVLFEVLCARPAVIQTEELKQVSLAEWAKSCHQNGELDQIIDPSLRGKIAAGSEQSCVTVDSIKCISATIFSEINNPSGR</sequence>
<keyword evidence="3" id="KW-1185">Reference proteome</keyword>
<evidence type="ECO:0000313" key="2">
    <source>
        <dbReference type="EMBL" id="KAK9939574.1"/>
    </source>
</evidence>
<comment type="caution">
    <text evidence="2">The sequence shown here is derived from an EMBL/GenBank/DDBJ whole genome shotgun (WGS) entry which is preliminary data.</text>
</comment>
<dbReference type="InterPro" id="IPR000719">
    <property type="entry name" value="Prot_kinase_dom"/>
</dbReference>
<dbReference type="Gene3D" id="1.10.510.10">
    <property type="entry name" value="Transferase(Phosphotransferase) domain 1"/>
    <property type="match status" value="1"/>
</dbReference>
<dbReference type="GO" id="GO:0005886">
    <property type="term" value="C:plasma membrane"/>
    <property type="evidence" value="ECO:0007669"/>
    <property type="project" value="TreeGrafter"/>
</dbReference>